<feature type="transmembrane region" description="Helical" evidence="1">
    <location>
        <begin position="6"/>
        <end position="23"/>
    </location>
</feature>
<keyword evidence="1" id="KW-1133">Transmembrane helix</keyword>
<name>A0A540R5X0_9CORY</name>
<dbReference type="AlphaFoldDB" id="A0A540R5X0"/>
<feature type="transmembrane region" description="Helical" evidence="1">
    <location>
        <begin position="30"/>
        <end position="50"/>
    </location>
</feature>
<comment type="caution">
    <text evidence="2">The sequence shown here is derived from an EMBL/GenBank/DDBJ whole genome shotgun (WGS) entry which is preliminary data.</text>
</comment>
<gene>
    <name evidence="2" type="ORF">EJK80_09020</name>
</gene>
<dbReference type="Proteomes" id="UP000318080">
    <property type="component" value="Unassembled WGS sequence"/>
</dbReference>
<feature type="transmembrane region" description="Helical" evidence="1">
    <location>
        <begin position="62"/>
        <end position="85"/>
    </location>
</feature>
<dbReference type="EMBL" id="VHIR01000012">
    <property type="protein sequence ID" value="TQE43139.1"/>
    <property type="molecule type" value="Genomic_DNA"/>
</dbReference>
<protein>
    <submittedName>
        <fullName evidence="2">Uncharacterized protein</fullName>
    </submittedName>
</protein>
<organism evidence="2 3">
    <name type="scientific">Corynebacterium phoceense</name>
    <dbReference type="NCBI Taxonomy" id="1686286"/>
    <lineage>
        <taxon>Bacteria</taxon>
        <taxon>Bacillati</taxon>
        <taxon>Actinomycetota</taxon>
        <taxon>Actinomycetes</taxon>
        <taxon>Mycobacteriales</taxon>
        <taxon>Corynebacteriaceae</taxon>
        <taxon>Corynebacterium</taxon>
    </lineage>
</organism>
<keyword evidence="3" id="KW-1185">Reference proteome</keyword>
<keyword evidence="1" id="KW-0812">Transmembrane</keyword>
<evidence type="ECO:0000313" key="2">
    <source>
        <dbReference type="EMBL" id="TQE43139.1"/>
    </source>
</evidence>
<evidence type="ECO:0000256" key="1">
    <source>
        <dbReference type="SAM" id="Phobius"/>
    </source>
</evidence>
<proteinExistence type="predicted"/>
<reference evidence="2 3" key="1">
    <citation type="submission" date="2019-06" db="EMBL/GenBank/DDBJ databases">
        <title>Draft genome of C. phoceense Strain 272.</title>
        <authorList>
            <person name="Pacheco L.G.C."/>
            <person name="Barberis C.M."/>
            <person name="Almuzara M.N."/>
            <person name="Traglia G.M."/>
            <person name="Santos C.S."/>
            <person name="Rocha D.J.P.G."/>
            <person name="Aguiar E.R.G.R."/>
            <person name="Vay C.A."/>
        </authorList>
    </citation>
    <scope>NUCLEOTIDE SEQUENCE [LARGE SCALE GENOMIC DNA]</scope>
    <source>
        <strain evidence="2 3">272</strain>
    </source>
</reference>
<keyword evidence="1" id="KW-0472">Membrane</keyword>
<evidence type="ECO:0000313" key="3">
    <source>
        <dbReference type="Proteomes" id="UP000318080"/>
    </source>
</evidence>
<sequence>MNVDLIQPAIAAIVGLHFLLFCLSPAARSVVHIITAAFGSVAGAAGMWQISTGADPATTHAAVGLCIGAITLAYAWIFLQVVPAISREETPGLR</sequence>
<dbReference type="RefSeq" id="WP_141629070.1">
    <property type="nucleotide sequence ID" value="NZ_VHIR01000012.1"/>
</dbReference>
<accession>A0A540R5X0</accession>